<dbReference type="EMBL" id="DVHA01000110">
    <property type="protein sequence ID" value="HIR60600.1"/>
    <property type="molecule type" value="Genomic_DNA"/>
</dbReference>
<organism evidence="1 2">
    <name type="scientific">Candidatus Faecivivens stercoravium</name>
    <dbReference type="NCBI Taxonomy" id="2840803"/>
    <lineage>
        <taxon>Bacteria</taxon>
        <taxon>Bacillati</taxon>
        <taxon>Bacillota</taxon>
        <taxon>Clostridia</taxon>
        <taxon>Eubacteriales</taxon>
        <taxon>Oscillospiraceae</taxon>
        <taxon>Oscillospiraceae incertae sedis</taxon>
        <taxon>Candidatus Faecivivens</taxon>
    </lineage>
</organism>
<protein>
    <recommendedName>
        <fullName evidence="3">Esterase</fullName>
    </recommendedName>
</protein>
<dbReference type="SUPFAM" id="SSF53474">
    <property type="entry name" value="alpha/beta-Hydrolases"/>
    <property type="match status" value="1"/>
</dbReference>
<name>A0A9D1DWT2_9FIRM</name>
<dbReference type="AlphaFoldDB" id="A0A9D1DWT2"/>
<evidence type="ECO:0008006" key="3">
    <source>
        <dbReference type="Google" id="ProtNLM"/>
    </source>
</evidence>
<evidence type="ECO:0000313" key="2">
    <source>
        <dbReference type="Proteomes" id="UP000824241"/>
    </source>
</evidence>
<dbReference type="Proteomes" id="UP000824241">
    <property type="component" value="Unassembled WGS sequence"/>
</dbReference>
<reference evidence="1" key="2">
    <citation type="journal article" date="2021" name="PeerJ">
        <title>Extensive microbial diversity within the chicken gut microbiome revealed by metagenomics and culture.</title>
        <authorList>
            <person name="Gilroy R."/>
            <person name="Ravi A."/>
            <person name="Getino M."/>
            <person name="Pursley I."/>
            <person name="Horton D.L."/>
            <person name="Alikhan N.F."/>
            <person name="Baker D."/>
            <person name="Gharbi K."/>
            <person name="Hall N."/>
            <person name="Watson M."/>
            <person name="Adriaenssens E.M."/>
            <person name="Foster-Nyarko E."/>
            <person name="Jarju S."/>
            <person name="Secka A."/>
            <person name="Antonio M."/>
            <person name="Oren A."/>
            <person name="Chaudhuri R.R."/>
            <person name="La Ragione R."/>
            <person name="Hildebrand F."/>
            <person name="Pallen M.J."/>
        </authorList>
    </citation>
    <scope>NUCLEOTIDE SEQUENCE</scope>
    <source>
        <strain evidence="1">CHK189-12415</strain>
    </source>
</reference>
<evidence type="ECO:0000313" key="1">
    <source>
        <dbReference type="EMBL" id="HIR60600.1"/>
    </source>
</evidence>
<proteinExistence type="predicted"/>
<gene>
    <name evidence="1" type="ORF">IAB37_03395</name>
</gene>
<comment type="caution">
    <text evidence="1">The sequence shown here is derived from an EMBL/GenBank/DDBJ whole genome shotgun (WGS) entry which is preliminary data.</text>
</comment>
<accession>A0A9D1DWT2</accession>
<dbReference type="Gene3D" id="3.40.50.1820">
    <property type="entry name" value="alpha/beta hydrolase"/>
    <property type="match status" value="1"/>
</dbReference>
<sequence length="222" mass="23773">MRTIQSDGAVLCLPDRADGALYTVCCIAGEDFAGELAGIWETLPPVAVILVPPGKWEALSPFPAPALREGEPDFTPGAAAVLDRAAAAYDRLKRDYPLQPGPAIAGYSLAGLTALYGLHGGWGGKFSAFASLSGSLWMEGWDAFAESHPVPPEARAYLSLGGKEEKAGNPRMRRVGEATRAEVGRLKMQLPPRSLHFTLHPGGHFKDIPGRWRAALCWLAEK</sequence>
<reference evidence="1" key="1">
    <citation type="submission" date="2020-10" db="EMBL/GenBank/DDBJ databases">
        <authorList>
            <person name="Gilroy R."/>
        </authorList>
    </citation>
    <scope>NUCLEOTIDE SEQUENCE</scope>
    <source>
        <strain evidence="1">CHK189-12415</strain>
    </source>
</reference>
<dbReference type="InterPro" id="IPR029058">
    <property type="entry name" value="AB_hydrolase_fold"/>
</dbReference>